<gene>
    <name evidence="1" type="ORF">J2X06_003022</name>
</gene>
<organism evidence="1 2">
    <name type="scientific">Lysobacter niastensis</name>
    <dbReference type="NCBI Taxonomy" id="380629"/>
    <lineage>
        <taxon>Bacteria</taxon>
        <taxon>Pseudomonadati</taxon>
        <taxon>Pseudomonadota</taxon>
        <taxon>Gammaproteobacteria</taxon>
        <taxon>Lysobacterales</taxon>
        <taxon>Lysobacteraceae</taxon>
        <taxon>Lysobacter</taxon>
    </lineage>
</organism>
<dbReference type="RefSeq" id="WP_310063797.1">
    <property type="nucleotide sequence ID" value="NZ_JAVDVY010000003.1"/>
</dbReference>
<dbReference type="EMBL" id="JAVDVY010000003">
    <property type="protein sequence ID" value="MDR7135804.1"/>
    <property type="molecule type" value="Genomic_DNA"/>
</dbReference>
<dbReference type="Proteomes" id="UP001251524">
    <property type="component" value="Unassembled WGS sequence"/>
</dbReference>
<evidence type="ECO:0000313" key="1">
    <source>
        <dbReference type="EMBL" id="MDR7135804.1"/>
    </source>
</evidence>
<reference evidence="1 2" key="1">
    <citation type="submission" date="2023-07" db="EMBL/GenBank/DDBJ databases">
        <title>Sorghum-associated microbial communities from plants grown in Nebraska, USA.</title>
        <authorList>
            <person name="Schachtman D."/>
        </authorList>
    </citation>
    <scope>NUCLEOTIDE SEQUENCE [LARGE SCALE GENOMIC DNA]</scope>
    <source>
        <strain evidence="1 2">BE198</strain>
    </source>
</reference>
<sequence length="97" mass="10587">MNSEVDSDGVHARGGLDLPARRKVIAAAHPVDLWPLDVPNLMVPQRFVEWRHQSARGRHAGRIDGSWISRLFVGRPIHAAPVGVQGLPESLATGSRL</sequence>
<comment type="caution">
    <text evidence="1">The sequence shown here is derived from an EMBL/GenBank/DDBJ whole genome shotgun (WGS) entry which is preliminary data.</text>
</comment>
<accession>A0ABU1WEI4</accession>
<keyword evidence="2" id="KW-1185">Reference proteome</keyword>
<evidence type="ECO:0000313" key="2">
    <source>
        <dbReference type="Proteomes" id="UP001251524"/>
    </source>
</evidence>
<name>A0ABU1WEI4_9GAMM</name>
<proteinExistence type="predicted"/>
<protein>
    <submittedName>
        <fullName evidence="1">Uncharacterized protein</fullName>
    </submittedName>
</protein>